<evidence type="ECO:0000313" key="3">
    <source>
        <dbReference type="Proteomes" id="UP000481858"/>
    </source>
</evidence>
<organism evidence="2 3">
    <name type="scientific">Xylaria multiplex</name>
    <dbReference type="NCBI Taxonomy" id="323545"/>
    <lineage>
        <taxon>Eukaryota</taxon>
        <taxon>Fungi</taxon>
        <taxon>Dikarya</taxon>
        <taxon>Ascomycota</taxon>
        <taxon>Pezizomycotina</taxon>
        <taxon>Sordariomycetes</taxon>
        <taxon>Xylariomycetidae</taxon>
        <taxon>Xylariales</taxon>
        <taxon>Xylariaceae</taxon>
        <taxon>Xylaria</taxon>
    </lineage>
</organism>
<dbReference type="GO" id="GO:0044550">
    <property type="term" value="P:secondary metabolite biosynthetic process"/>
    <property type="evidence" value="ECO:0007669"/>
    <property type="project" value="TreeGrafter"/>
</dbReference>
<protein>
    <recommendedName>
        <fullName evidence="4">Transferase</fullName>
    </recommendedName>
</protein>
<dbReference type="Pfam" id="PF02458">
    <property type="entry name" value="Transferase"/>
    <property type="match status" value="1"/>
</dbReference>
<dbReference type="InterPro" id="IPR050317">
    <property type="entry name" value="Plant_Fungal_Acyltransferase"/>
</dbReference>
<dbReference type="OrthoDB" id="3548654at2759"/>
<dbReference type="PANTHER" id="PTHR31642">
    <property type="entry name" value="TRICHOTHECENE 3-O-ACETYLTRANSFERASE"/>
    <property type="match status" value="1"/>
</dbReference>
<dbReference type="InterPro" id="IPR023213">
    <property type="entry name" value="CAT-like_dom_sf"/>
</dbReference>
<sequence length="489" mass="54604">MTTPTERATPREDAPHWIPLNTWNQLAPRSYNRFLLCFEVDNDRQATAVKHLESCAVKLGRNRPVLKSLLKVDGPFALVGTLVQQDIPVEVHDIRVTFGKTYAHLKETGFPASIFVNRMFDVLAGDIAHALIVRIYTINGGLLLGIHLHHSLGDGKSIDDIISWFSAETRGDLYDTQPVILSGPFHECHCSSDGNTNGYSCDPEYVSKRFRERKFLSSPISQVPVNGRFIGKVFMFKVTTLSAIQNHMQQQLGGKGRPSTSVILIALLWAHAVKARICVSRQANADLPTGNEPADDGTDHSRLLSIVDARKRVFDENQARCYFGNAAEVALAELPTRDLLETCKLTTPSLGLSAIAERLRPIIRSVQDSIERVDRDFVHQRQSLYARFPDPRKLVLDYFPNDTRAFMFNSWRYLGMNTGQEWNITGTDKAGHPNVIRRAGGEWNSPAAMLLPMRPGSEELEAMITVEEGAMKLLLMDEGLMGLVDRVVG</sequence>
<evidence type="ECO:0000256" key="1">
    <source>
        <dbReference type="ARBA" id="ARBA00022679"/>
    </source>
</evidence>
<dbReference type="EMBL" id="WUBL01000004">
    <property type="protein sequence ID" value="KAF2972755.1"/>
    <property type="molecule type" value="Genomic_DNA"/>
</dbReference>
<evidence type="ECO:0000313" key="2">
    <source>
        <dbReference type="EMBL" id="KAF2972755.1"/>
    </source>
</evidence>
<comment type="caution">
    <text evidence="2">The sequence shown here is derived from an EMBL/GenBank/DDBJ whole genome shotgun (WGS) entry which is preliminary data.</text>
</comment>
<name>A0A7C8N0K7_9PEZI</name>
<accession>A0A7C8N0K7</accession>
<keyword evidence="1" id="KW-0808">Transferase</keyword>
<dbReference type="GO" id="GO:0016747">
    <property type="term" value="F:acyltransferase activity, transferring groups other than amino-acyl groups"/>
    <property type="evidence" value="ECO:0007669"/>
    <property type="project" value="TreeGrafter"/>
</dbReference>
<dbReference type="InParanoid" id="A0A7C8N0K7"/>
<dbReference type="PANTHER" id="PTHR31642:SF310">
    <property type="entry name" value="FATTY ALCOHOL:CAFFEOYL-COA ACYLTRANSFERASE"/>
    <property type="match status" value="1"/>
</dbReference>
<reference evidence="2 3" key="1">
    <citation type="submission" date="2019-12" db="EMBL/GenBank/DDBJ databases">
        <title>Draft genome sequence of the ascomycete Xylaria multiplex DSM 110363.</title>
        <authorList>
            <person name="Buettner E."/>
            <person name="Kellner H."/>
        </authorList>
    </citation>
    <scope>NUCLEOTIDE SEQUENCE [LARGE SCALE GENOMIC DNA]</scope>
    <source>
        <strain evidence="2 3">DSM 110363</strain>
    </source>
</reference>
<dbReference type="Gene3D" id="3.30.559.10">
    <property type="entry name" value="Chloramphenicol acetyltransferase-like domain"/>
    <property type="match status" value="2"/>
</dbReference>
<dbReference type="AlphaFoldDB" id="A0A7C8N0K7"/>
<dbReference type="Proteomes" id="UP000481858">
    <property type="component" value="Unassembled WGS sequence"/>
</dbReference>
<keyword evidence="3" id="KW-1185">Reference proteome</keyword>
<proteinExistence type="predicted"/>
<gene>
    <name evidence="2" type="ORF">GQX73_g784</name>
</gene>
<evidence type="ECO:0008006" key="4">
    <source>
        <dbReference type="Google" id="ProtNLM"/>
    </source>
</evidence>